<feature type="transmembrane region" description="Helical" evidence="1">
    <location>
        <begin position="85"/>
        <end position="105"/>
    </location>
</feature>
<feature type="transmembrane region" description="Helical" evidence="1">
    <location>
        <begin position="32"/>
        <end position="52"/>
    </location>
</feature>
<feature type="transmembrane region" description="Helical" evidence="1">
    <location>
        <begin position="145"/>
        <end position="170"/>
    </location>
</feature>
<feature type="transmembrane region" description="Helical" evidence="1">
    <location>
        <begin position="117"/>
        <end position="139"/>
    </location>
</feature>
<name>B3PMA4_META1</name>
<reference evidence="2 3" key="1">
    <citation type="journal article" date="2008" name="Infect. Immun.">
        <title>Genome of Mycoplasma arthritidis.</title>
        <authorList>
            <person name="Dybvig K."/>
            <person name="Zuhua C."/>
            <person name="Lao P."/>
            <person name="Jordan D.S."/>
            <person name="French C.T."/>
            <person name="Tu A.H."/>
            <person name="Loraine A.E."/>
        </authorList>
    </citation>
    <scope>NUCLEOTIDE SEQUENCE [LARGE SCALE GENOMIC DNA]</scope>
    <source>
        <strain evidence="2 3">158L3-1</strain>
    </source>
</reference>
<gene>
    <name evidence="2" type="ordered locus">MARTH_orf250</name>
</gene>
<keyword evidence="1" id="KW-0812">Transmembrane</keyword>
<dbReference type="AlphaFoldDB" id="B3PMA4"/>
<feature type="transmembrane region" description="Helical" evidence="1">
    <location>
        <begin position="182"/>
        <end position="205"/>
    </location>
</feature>
<keyword evidence="1" id="KW-0472">Membrane</keyword>
<dbReference type="eggNOG" id="ENOG5033PXC">
    <property type="taxonomic scope" value="Bacteria"/>
</dbReference>
<keyword evidence="3" id="KW-1185">Reference proteome</keyword>
<feature type="transmembrane region" description="Helical" evidence="1">
    <location>
        <begin position="374"/>
        <end position="395"/>
    </location>
</feature>
<feature type="transmembrane region" description="Helical" evidence="1">
    <location>
        <begin position="449"/>
        <end position="471"/>
    </location>
</feature>
<accession>B3PMA4</accession>
<feature type="transmembrane region" description="Helical" evidence="1">
    <location>
        <begin position="407"/>
        <end position="429"/>
    </location>
</feature>
<protein>
    <submittedName>
        <fullName evidence="2">Hypothetical membrane protein</fullName>
    </submittedName>
</protein>
<proteinExistence type="predicted"/>
<feature type="transmembrane region" description="Helical" evidence="1">
    <location>
        <begin position="348"/>
        <end position="368"/>
    </location>
</feature>
<feature type="transmembrane region" description="Helical" evidence="1">
    <location>
        <begin position="237"/>
        <end position="259"/>
    </location>
</feature>
<dbReference type="EMBL" id="CP001047">
    <property type="protein sequence ID" value="ACF07156.1"/>
    <property type="molecule type" value="Genomic_DNA"/>
</dbReference>
<dbReference type="RefSeq" id="WP_012498113.1">
    <property type="nucleotide sequence ID" value="NC_011025.1"/>
</dbReference>
<feature type="transmembrane region" description="Helical" evidence="1">
    <location>
        <begin position="311"/>
        <end position="336"/>
    </location>
</feature>
<feature type="transmembrane region" description="Helical" evidence="1">
    <location>
        <begin position="279"/>
        <end position="299"/>
    </location>
</feature>
<evidence type="ECO:0000313" key="2">
    <source>
        <dbReference type="EMBL" id="ACF07156.1"/>
    </source>
</evidence>
<evidence type="ECO:0000313" key="3">
    <source>
        <dbReference type="Proteomes" id="UP000008812"/>
    </source>
</evidence>
<dbReference type="HOGENOM" id="CLU_041656_0_0_14"/>
<dbReference type="NCBIfam" id="NF045937">
    <property type="entry name" value="MSC_0624_12TM"/>
    <property type="match status" value="1"/>
</dbReference>
<sequence length="492" mass="56625">MDYQNSRSDNIKLFDNSFSSLKSSRENKISRIFKIILLSIFIVATFFLLAFFNETFFATKMFSDWGIADFLNFETLRNQQRNTMIIIRFSILAFVFFYSLARNFMNTYHQKEAIKKYWPWFTLYLALTIASFGLLFGFHDANPQSLLMLSFILIPLLLVNLGSSIYSYFLKRKTDPLLYKTSLIISQLSQIILIVSVISMLGIWINASTSTNLEELLFSNNSFYDFFANNVFGSSTFSSLIIIFTMTASLILLIIGANASKIAFMTFKANKQEYFKHRLVWLVSFLITIVLVIFRVVLIKIDNTGVLGYSLSRSIFLIEILFASIIFGLYVVFYFLRKTKTNSFVLNTIIYAFAQMMLWISLFITTLLSRQNPHINFINVVVVTIYSTIMLIFYYRRNSHYSFLASLMSTLSVATIAFSALIFACNHLLLSQNNLIFLTIDSNLYLTEIALIITVVVWITFLSSSLIALAMTSIKISQHKKSKDKTTNLTRS</sequence>
<organism evidence="2 3">
    <name type="scientific">Metamycoplasma arthritidis (strain 158L3-1)</name>
    <name type="common">Mycoplasma arthritidis</name>
    <dbReference type="NCBI Taxonomy" id="243272"/>
    <lineage>
        <taxon>Bacteria</taxon>
        <taxon>Bacillati</taxon>
        <taxon>Mycoplasmatota</taxon>
        <taxon>Mycoplasmoidales</taxon>
        <taxon>Metamycoplasmataceae</taxon>
        <taxon>Metamycoplasma</taxon>
    </lineage>
</organism>
<evidence type="ECO:0000256" key="1">
    <source>
        <dbReference type="SAM" id="Phobius"/>
    </source>
</evidence>
<dbReference type="Proteomes" id="UP000008812">
    <property type="component" value="Chromosome"/>
</dbReference>
<dbReference type="STRING" id="243272.MARTH_orf250"/>
<dbReference type="KEGG" id="mat:MARTH_orf250"/>
<keyword evidence="1" id="KW-1133">Transmembrane helix</keyword>